<evidence type="ECO:0000256" key="3">
    <source>
        <dbReference type="ARBA" id="ARBA00022605"/>
    </source>
</evidence>
<feature type="domain" description="SDH C-terminal" evidence="11">
    <location>
        <begin position="235"/>
        <end position="265"/>
    </location>
</feature>
<dbReference type="HAMAP" id="MF_00222">
    <property type="entry name" value="Shikimate_DH_AroE"/>
    <property type="match status" value="1"/>
</dbReference>
<comment type="subunit">
    <text evidence="8">Homodimer.</text>
</comment>
<feature type="binding site" evidence="8">
    <location>
        <position position="86"/>
    </location>
    <ligand>
        <name>shikimate</name>
        <dbReference type="ChEBI" id="CHEBI:36208"/>
    </ligand>
</feature>
<feature type="binding site" evidence="8">
    <location>
        <begin position="149"/>
        <end position="154"/>
    </location>
    <ligand>
        <name>NADP(+)</name>
        <dbReference type="ChEBI" id="CHEBI:58349"/>
    </ligand>
</feature>
<dbReference type="GO" id="GO:0019632">
    <property type="term" value="P:shikimate metabolic process"/>
    <property type="evidence" value="ECO:0007669"/>
    <property type="project" value="InterPro"/>
</dbReference>
<evidence type="ECO:0000313" key="13">
    <source>
        <dbReference type="Proteomes" id="UP001161422"/>
    </source>
</evidence>
<evidence type="ECO:0000313" key="12">
    <source>
        <dbReference type="EMBL" id="GLP97704.1"/>
    </source>
</evidence>
<dbReference type="InterPro" id="IPR006151">
    <property type="entry name" value="Shikm_DH/Glu-tRNA_Rdtase"/>
</dbReference>
<feature type="binding site" evidence="8">
    <location>
        <position position="242"/>
    </location>
    <ligand>
        <name>shikimate</name>
        <dbReference type="ChEBI" id="CHEBI:36208"/>
    </ligand>
</feature>
<organism evidence="12 13">
    <name type="scientific">Paraferrimonas sedimenticola</name>
    <dbReference type="NCBI Taxonomy" id="375674"/>
    <lineage>
        <taxon>Bacteria</taxon>
        <taxon>Pseudomonadati</taxon>
        <taxon>Pseudomonadota</taxon>
        <taxon>Gammaproteobacteria</taxon>
        <taxon>Alteromonadales</taxon>
        <taxon>Ferrimonadaceae</taxon>
        <taxon>Paraferrimonas</taxon>
    </lineage>
</organism>
<dbReference type="Proteomes" id="UP001161422">
    <property type="component" value="Unassembled WGS sequence"/>
</dbReference>
<feature type="binding site" evidence="8">
    <location>
        <position position="213"/>
    </location>
    <ligand>
        <name>shikimate</name>
        <dbReference type="ChEBI" id="CHEBI:36208"/>
    </ligand>
</feature>
<dbReference type="NCBIfam" id="TIGR00507">
    <property type="entry name" value="aroE"/>
    <property type="match status" value="1"/>
</dbReference>
<evidence type="ECO:0000256" key="8">
    <source>
        <dbReference type="HAMAP-Rule" id="MF_00222"/>
    </source>
</evidence>
<reference evidence="12" key="1">
    <citation type="journal article" date="2014" name="Int. J. Syst. Evol. Microbiol.">
        <title>Complete genome sequence of Corynebacterium casei LMG S-19264T (=DSM 44701T), isolated from a smear-ripened cheese.</title>
        <authorList>
            <consortium name="US DOE Joint Genome Institute (JGI-PGF)"/>
            <person name="Walter F."/>
            <person name="Albersmeier A."/>
            <person name="Kalinowski J."/>
            <person name="Ruckert C."/>
        </authorList>
    </citation>
    <scope>NUCLEOTIDE SEQUENCE</scope>
    <source>
        <strain evidence="12">NBRC 101628</strain>
    </source>
</reference>
<feature type="binding site" evidence="8">
    <location>
        <position position="101"/>
    </location>
    <ligand>
        <name>shikimate</name>
        <dbReference type="ChEBI" id="CHEBI:36208"/>
    </ligand>
</feature>
<dbReference type="InterPro" id="IPR036291">
    <property type="entry name" value="NAD(P)-bd_dom_sf"/>
</dbReference>
<dbReference type="GO" id="GO:0009423">
    <property type="term" value="P:chorismate biosynthetic process"/>
    <property type="evidence" value="ECO:0007669"/>
    <property type="project" value="UniProtKB-UniRule"/>
</dbReference>
<sequence length="267" mass="28350">MDKYTVVGNPIAHSKSPLIHAMFAEQTQQAIHYDKQLAPLEGFACWLQGFVADKGKGLNVTVPFKEQAYALCDQLTAEAKAAQAVNTILIRDGQCVGHNTDGLGLVADLISQGVVLSGSRVLLLGAGGAAKGAALPILDAGVAELVIANRTYHKAEAIAAMHQGRAIVAKPLAELSGNFDVIINSTSASLQGQSIDLPDELVSRETTAYDMMYSDGATPFNQWAHKRGAKQCIDGLGMLVHQAALAFEFWRGVAPDAQAVMKRLRLG</sequence>
<dbReference type="Gene3D" id="3.40.50.10860">
    <property type="entry name" value="Leucine Dehydrogenase, chain A, domain 1"/>
    <property type="match status" value="1"/>
</dbReference>
<proteinExistence type="inferred from homology"/>
<dbReference type="GO" id="GO:0004764">
    <property type="term" value="F:shikimate 3-dehydrogenase (NADP+) activity"/>
    <property type="evidence" value="ECO:0007669"/>
    <property type="project" value="UniProtKB-UniRule"/>
</dbReference>
<evidence type="ECO:0000256" key="4">
    <source>
        <dbReference type="ARBA" id="ARBA00022857"/>
    </source>
</evidence>
<keyword evidence="5 8" id="KW-0560">Oxidoreductase</keyword>
<keyword evidence="13" id="KW-1185">Reference proteome</keyword>
<feature type="binding site" evidence="8">
    <location>
        <begin position="14"/>
        <end position="16"/>
    </location>
    <ligand>
        <name>shikimate</name>
        <dbReference type="ChEBI" id="CHEBI:36208"/>
    </ligand>
</feature>
<dbReference type="PANTHER" id="PTHR21089">
    <property type="entry name" value="SHIKIMATE DEHYDROGENASE"/>
    <property type="match status" value="1"/>
</dbReference>
<dbReference type="NCBIfam" id="NF001310">
    <property type="entry name" value="PRK00258.1-2"/>
    <property type="match status" value="1"/>
</dbReference>
<dbReference type="InterPro" id="IPR022893">
    <property type="entry name" value="Shikimate_DH_fam"/>
</dbReference>
<evidence type="ECO:0000256" key="7">
    <source>
        <dbReference type="ARBA" id="ARBA00049442"/>
    </source>
</evidence>
<dbReference type="CDD" id="cd01065">
    <property type="entry name" value="NAD_bind_Shikimate_DH"/>
    <property type="match status" value="1"/>
</dbReference>
<comment type="similarity">
    <text evidence="8">Belongs to the shikimate dehydrogenase family.</text>
</comment>
<dbReference type="EC" id="1.1.1.25" evidence="2 8"/>
<dbReference type="InterPro" id="IPR046346">
    <property type="entry name" value="Aminoacid_DH-like_N_sf"/>
</dbReference>
<comment type="function">
    <text evidence="8">Involved in the biosynthesis of the chorismate, which leads to the biosynthesis of aromatic amino acids. Catalyzes the reversible NADPH linked reduction of 3-dehydroshikimate (DHSA) to yield shikimate (SA).</text>
</comment>
<feature type="binding site" evidence="8">
    <location>
        <position position="61"/>
    </location>
    <ligand>
        <name>shikimate</name>
        <dbReference type="ChEBI" id="CHEBI:36208"/>
    </ligand>
</feature>
<comment type="pathway">
    <text evidence="1 8">Metabolic intermediate biosynthesis; chorismate biosynthesis; chorismate from D-erythrose 4-phosphate and phosphoenolpyruvate: step 4/7.</text>
</comment>
<keyword evidence="4 8" id="KW-0521">NADP</keyword>
<dbReference type="Pfam" id="PF18317">
    <property type="entry name" value="SDH_C"/>
    <property type="match status" value="1"/>
</dbReference>
<evidence type="ECO:0000259" key="11">
    <source>
        <dbReference type="Pfam" id="PF18317"/>
    </source>
</evidence>
<dbReference type="GO" id="GO:0009073">
    <property type="term" value="P:aromatic amino acid family biosynthetic process"/>
    <property type="evidence" value="ECO:0007669"/>
    <property type="project" value="UniProtKB-KW"/>
</dbReference>
<dbReference type="InterPro" id="IPR013708">
    <property type="entry name" value="Shikimate_DH-bd_N"/>
</dbReference>
<dbReference type="Pfam" id="PF01488">
    <property type="entry name" value="Shikimate_DH"/>
    <property type="match status" value="1"/>
</dbReference>
<gene>
    <name evidence="8 12" type="primary">aroE</name>
    <name evidence="12" type="ORF">GCM10007895_30110</name>
</gene>
<feature type="binding site" evidence="8">
    <location>
        <position position="235"/>
    </location>
    <ligand>
        <name>NADP(+)</name>
        <dbReference type="ChEBI" id="CHEBI:58349"/>
    </ligand>
</feature>
<evidence type="ECO:0000256" key="6">
    <source>
        <dbReference type="ARBA" id="ARBA00023141"/>
    </source>
</evidence>
<comment type="caution">
    <text evidence="12">The sequence shown here is derived from an EMBL/GenBank/DDBJ whole genome shotgun (WGS) entry which is preliminary data.</text>
</comment>
<feature type="domain" description="Quinate/shikimate 5-dehydrogenase/glutamyl-tRNA reductase" evidence="9">
    <location>
        <begin position="116"/>
        <end position="189"/>
    </location>
</feature>
<dbReference type="InterPro" id="IPR041121">
    <property type="entry name" value="SDH_C"/>
</dbReference>
<dbReference type="GO" id="GO:0050661">
    <property type="term" value="F:NADP binding"/>
    <property type="evidence" value="ECO:0007669"/>
    <property type="project" value="InterPro"/>
</dbReference>
<dbReference type="EMBL" id="BSNC01000009">
    <property type="protein sequence ID" value="GLP97704.1"/>
    <property type="molecule type" value="Genomic_DNA"/>
</dbReference>
<feature type="active site" description="Proton acceptor" evidence="8">
    <location>
        <position position="65"/>
    </location>
</feature>
<evidence type="ECO:0000256" key="2">
    <source>
        <dbReference type="ARBA" id="ARBA00012962"/>
    </source>
</evidence>
<dbReference type="SUPFAM" id="SSF53223">
    <property type="entry name" value="Aminoacid dehydrogenase-like, N-terminal domain"/>
    <property type="match status" value="1"/>
</dbReference>
<dbReference type="Gene3D" id="3.40.50.720">
    <property type="entry name" value="NAD(P)-binding Rossmann-like Domain"/>
    <property type="match status" value="1"/>
</dbReference>
<reference evidence="12" key="2">
    <citation type="submission" date="2023-01" db="EMBL/GenBank/DDBJ databases">
        <title>Draft genome sequence of Paraferrimonas sedimenticola strain NBRC 101628.</title>
        <authorList>
            <person name="Sun Q."/>
            <person name="Mori K."/>
        </authorList>
    </citation>
    <scope>NUCLEOTIDE SEQUENCE</scope>
    <source>
        <strain evidence="12">NBRC 101628</strain>
    </source>
</reference>
<accession>A0AA37W0A2</accession>
<dbReference type="FunFam" id="3.40.50.10860:FF:000006">
    <property type="entry name" value="Shikimate dehydrogenase (NADP(+))"/>
    <property type="match status" value="1"/>
</dbReference>
<evidence type="ECO:0000256" key="5">
    <source>
        <dbReference type="ARBA" id="ARBA00023002"/>
    </source>
</evidence>
<feature type="binding site" evidence="8">
    <location>
        <position position="211"/>
    </location>
    <ligand>
        <name>NADP(+)</name>
        <dbReference type="ChEBI" id="CHEBI:58349"/>
    </ligand>
</feature>
<dbReference type="GO" id="GO:0008652">
    <property type="term" value="P:amino acid biosynthetic process"/>
    <property type="evidence" value="ECO:0007669"/>
    <property type="project" value="UniProtKB-KW"/>
</dbReference>
<protein>
    <recommendedName>
        <fullName evidence="2 8">Shikimate dehydrogenase (NADP(+))</fullName>
        <shortName evidence="8">SDH</shortName>
        <ecNumber evidence="2 8">1.1.1.25</ecNumber>
    </recommendedName>
</protein>
<dbReference type="RefSeq" id="WP_095506999.1">
    <property type="nucleotide sequence ID" value="NZ_BSNC01000009.1"/>
</dbReference>
<evidence type="ECO:0000256" key="1">
    <source>
        <dbReference type="ARBA" id="ARBA00004871"/>
    </source>
</evidence>
<dbReference type="SUPFAM" id="SSF51735">
    <property type="entry name" value="NAD(P)-binding Rossmann-fold domains"/>
    <property type="match status" value="1"/>
</dbReference>
<dbReference type="InterPro" id="IPR011342">
    <property type="entry name" value="Shikimate_DH"/>
</dbReference>
<keyword evidence="6 8" id="KW-0057">Aromatic amino acid biosynthesis</keyword>
<keyword evidence="3 8" id="KW-0028">Amino-acid biosynthesis</keyword>
<comment type="caution">
    <text evidence="8">Lacks conserved residue(s) required for the propagation of feature annotation.</text>
</comment>
<dbReference type="GO" id="GO:0005829">
    <property type="term" value="C:cytosol"/>
    <property type="evidence" value="ECO:0007669"/>
    <property type="project" value="TreeGrafter"/>
</dbReference>
<comment type="catalytic activity">
    <reaction evidence="7 8">
        <text>shikimate + NADP(+) = 3-dehydroshikimate + NADPH + H(+)</text>
        <dbReference type="Rhea" id="RHEA:17737"/>
        <dbReference type="ChEBI" id="CHEBI:15378"/>
        <dbReference type="ChEBI" id="CHEBI:16630"/>
        <dbReference type="ChEBI" id="CHEBI:36208"/>
        <dbReference type="ChEBI" id="CHEBI:57783"/>
        <dbReference type="ChEBI" id="CHEBI:58349"/>
        <dbReference type="EC" id="1.1.1.25"/>
    </reaction>
</comment>
<evidence type="ECO:0000259" key="10">
    <source>
        <dbReference type="Pfam" id="PF08501"/>
    </source>
</evidence>
<feature type="binding site" evidence="8">
    <location>
        <begin position="125"/>
        <end position="129"/>
    </location>
    <ligand>
        <name>NADP(+)</name>
        <dbReference type="ChEBI" id="CHEBI:58349"/>
    </ligand>
</feature>
<evidence type="ECO:0000259" key="9">
    <source>
        <dbReference type="Pfam" id="PF01488"/>
    </source>
</evidence>
<feature type="domain" description="Shikimate dehydrogenase substrate binding N-terminal" evidence="10">
    <location>
        <begin position="6"/>
        <end position="88"/>
    </location>
</feature>
<dbReference type="AlphaFoldDB" id="A0AA37W0A2"/>
<name>A0AA37W0A2_9GAMM</name>
<dbReference type="PANTHER" id="PTHR21089:SF1">
    <property type="entry name" value="BIFUNCTIONAL 3-DEHYDROQUINATE DEHYDRATASE_SHIKIMATE DEHYDROGENASE, CHLOROPLASTIC"/>
    <property type="match status" value="1"/>
</dbReference>
<dbReference type="Pfam" id="PF08501">
    <property type="entry name" value="Shikimate_dh_N"/>
    <property type="match status" value="1"/>
</dbReference>